<proteinExistence type="predicted"/>
<dbReference type="Proteomes" id="UP001163321">
    <property type="component" value="Chromosome 2"/>
</dbReference>
<protein>
    <submittedName>
        <fullName evidence="1">Uncharacterized protein</fullName>
    </submittedName>
</protein>
<evidence type="ECO:0000313" key="2">
    <source>
        <dbReference type="Proteomes" id="UP001163321"/>
    </source>
</evidence>
<evidence type="ECO:0000313" key="1">
    <source>
        <dbReference type="EMBL" id="KAI9916782.1"/>
    </source>
</evidence>
<dbReference type="EMBL" id="CM047581">
    <property type="protein sequence ID" value="KAI9916782.1"/>
    <property type="molecule type" value="Genomic_DNA"/>
</dbReference>
<reference evidence="1 2" key="1">
    <citation type="journal article" date="2022" name="bioRxiv">
        <title>The genome of the oomycete Peronosclerospora sorghi, a cosmopolitan pathogen of maize and sorghum, is inflated with dispersed pseudogenes.</title>
        <authorList>
            <person name="Fletcher K."/>
            <person name="Martin F."/>
            <person name="Isakeit T."/>
            <person name="Cavanaugh K."/>
            <person name="Magill C."/>
            <person name="Michelmore R."/>
        </authorList>
    </citation>
    <scope>NUCLEOTIDE SEQUENCE [LARGE SCALE GENOMIC DNA]</scope>
    <source>
        <strain evidence="1">P6</strain>
    </source>
</reference>
<sequence>MSDGGGSGESMIRANFVAASLVTPPPDSVNHKTTRGEAKALEMYCHCFLRTVVQILVFVCEHTQLAGCHVERLVLHLSRFDKVSPTGSAGRPPIFWGGLLLSLLMLLLLSVKREMMDGSLSSFGD</sequence>
<organism evidence="1 2">
    <name type="scientific">Peronosclerospora sorghi</name>
    <dbReference type="NCBI Taxonomy" id="230839"/>
    <lineage>
        <taxon>Eukaryota</taxon>
        <taxon>Sar</taxon>
        <taxon>Stramenopiles</taxon>
        <taxon>Oomycota</taxon>
        <taxon>Peronosporomycetes</taxon>
        <taxon>Peronosporales</taxon>
        <taxon>Peronosporaceae</taxon>
        <taxon>Peronosclerospora</taxon>
    </lineage>
</organism>
<gene>
    <name evidence="1" type="ORF">PsorP6_017884</name>
</gene>
<keyword evidence="2" id="KW-1185">Reference proteome</keyword>
<accession>A0ACC0WEE8</accession>
<comment type="caution">
    <text evidence="1">The sequence shown here is derived from an EMBL/GenBank/DDBJ whole genome shotgun (WGS) entry which is preliminary data.</text>
</comment>
<name>A0ACC0WEE8_9STRA</name>